<reference evidence="2 3" key="2">
    <citation type="journal article" date="2014" name="Int. J. Syst. Evol. Microbiol.">
        <title>Methanobacterium paludis sp. nov. and a novel strain of Methanobacterium lacus isolated from northern peatlands.</title>
        <authorList>
            <person name="Cadillo-Quiroz H."/>
            <person name="Brauer S.L."/>
            <person name="Goodson N."/>
            <person name="Yavitt J.B."/>
            <person name="Zinder S.H."/>
        </authorList>
    </citation>
    <scope>NUCLEOTIDE SEQUENCE [LARGE SCALE GENOMIC DNA]</scope>
    <source>
        <strain evidence="2 3">AL-21</strain>
    </source>
</reference>
<evidence type="ECO:0000313" key="3">
    <source>
        <dbReference type="Proteomes" id="UP000007490"/>
    </source>
</evidence>
<accession>F0T6N8</accession>
<dbReference type="Gene3D" id="3.30.70.120">
    <property type="match status" value="1"/>
</dbReference>
<proteinExistence type="inferred from homology"/>
<dbReference type="RefSeq" id="WP_013643622.1">
    <property type="nucleotide sequence ID" value="NC_015216.1"/>
</dbReference>
<dbReference type="Pfam" id="PF03091">
    <property type="entry name" value="CutA1"/>
    <property type="match status" value="1"/>
</dbReference>
<name>F0T6N8_METLA</name>
<protein>
    <submittedName>
        <fullName evidence="2">CutA1 divalent ion tolerance protein</fullName>
    </submittedName>
</protein>
<organism evidence="2 3">
    <name type="scientific">Methanobacterium lacus (strain AL-21)</name>
    <dbReference type="NCBI Taxonomy" id="877455"/>
    <lineage>
        <taxon>Archaea</taxon>
        <taxon>Methanobacteriati</taxon>
        <taxon>Methanobacteriota</taxon>
        <taxon>Methanomada group</taxon>
        <taxon>Methanobacteria</taxon>
        <taxon>Methanobacteriales</taxon>
        <taxon>Methanobacteriaceae</taxon>
        <taxon>Methanobacterium</taxon>
    </lineage>
</organism>
<keyword evidence="3" id="KW-1185">Reference proteome</keyword>
<dbReference type="GO" id="GO:0010038">
    <property type="term" value="P:response to metal ion"/>
    <property type="evidence" value="ECO:0007669"/>
    <property type="project" value="InterPro"/>
</dbReference>
<dbReference type="SUPFAM" id="SSF54913">
    <property type="entry name" value="GlnB-like"/>
    <property type="match status" value="1"/>
</dbReference>
<gene>
    <name evidence="2" type="ordered locus">Metbo_0018</name>
</gene>
<dbReference type="STRING" id="877455.Metbo_0018"/>
<dbReference type="PANTHER" id="PTHR23419">
    <property type="entry name" value="DIVALENT CATION TOLERANCE CUTA-RELATED"/>
    <property type="match status" value="1"/>
</dbReference>
<dbReference type="KEGG" id="mel:Metbo_0018"/>
<dbReference type="GeneID" id="10276440"/>
<sequence length="106" mass="12301">MYSSIYVTTSDISESRKIARVLVQERLAACVNIVPAIESIYRWNGEIEEDSESLIFIKTRSDLVENVIKRVEEIHSYDTPCVLELSIKRGSKKYFKWLDTEVDKVI</sequence>
<dbReference type="Proteomes" id="UP000007490">
    <property type="component" value="Chromosome"/>
</dbReference>
<evidence type="ECO:0000313" key="2">
    <source>
        <dbReference type="EMBL" id="ADZ08271.1"/>
    </source>
</evidence>
<dbReference type="PANTHER" id="PTHR23419:SF8">
    <property type="entry name" value="FI09726P"/>
    <property type="match status" value="1"/>
</dbReference>
<comment type="similarity">
    <text evidence="1">Belongs to the CutA family.</text>
</comment>
<dbReference type="eggNOG" id="arCOG04231">
    <property type="taxonomic scope" value="Archaea"/>
</dbReference>
<dbReference type="OrthoDB" id="8015at2157"/>
<evidence type="ECO:0000256" key="1">
    <source>
        <dbReference type="ARBA" id="ARBA00010169"/>
    </source>
</evidence>
<dbReference type="AlphaFoldDB" id="F0T6N8"/>
<dbReference type="InterPro" id="IPR015867">
    <property type="entry name" value="N-reg_PII/ATP_PRibTrfase_C"/>
</dbReference>
<dbReference type="GO" id="GO:0005507">
    <property type="term" value="F:copper ion binding"/>
    <property type="evidence" value="ECO:0007669"/>
    <property type="project" value="TreeGrafter"/>
</dbReference>
<dbReference type="InterPro" id="IPR004323">
    <property type="entry name" value="Ion_tolerance_CutA"/>
</dbReference>
<dbReference type="EMBL" id="CP002551">
    <property type="protein sequence ID" value="ADZ08271.1"/>
    <property type="molecule type" value="Genomic_DNA"/>
</dbReference>
<reference evidence="3" key="1">
    <citation type="submission" date="2011-02" db="EMBL/GenBank/DDBJ databases">
        <title>Complete sequence of Methanobacterium sp. AL-21.</title>
        <authorList>
            <consortium name="US DOE Joint Genome Institute"/>
            <person name="Lucas S."/>
            <person name="Copeland A."/>
            <person name="Lapidus A."/>
            <person name="Cheng J.-F."/>
            <person name="Goodwin L."/>
            <person name="Pitluck S."/>
            <person name="Chertkov O."/>
            <person name="Detter J.C."/>
            <person name="Han C."/>
            <person name="Tapia R."/>
            <person name="Land M."/>
            <person name="Hauser L."/>
            <person name="Kyrpides N."/>
            <person name="Ivanova N."/>
            <person name="Mikhailova N."/>
            <person name="Pagani I."/>
            <person name="Cadillo-Quiroz H."/>
            <person name="Imachi H."/>
            <person name="Zinder S."/>
            <person name="Liu W."/>
            <person name="Woyke T."/>
        </authorList>
    </citation>
    <scope>NUCLEOTIDE SEQUENCE [LARGE SCALE GENOMIC DNA]</scope>
    <source>
        <strain evidence="3">AL-21</strain>
    </source>
</reference>
<dbReference type="HOGENOM" id="CLU_098807_3_1_2"/>
<dbReference type="InterPro" id="IPR011322">
    <property type="entry name" value="N-reg_PII-like_a/b"/>
</dbReference>